<keyword evidence="2" id="KW-1185">Reference proteome</keyword>
<gene>
    <name evidence="1" type="ORF">P278_29280</name>
</gene>
<proteinExistence type="predicted"/>
<comment type="caution">
    <text evidence="1">The sequence shown here is derived from an EMBL/GenBank/DDBJ whole genome shotgun (WGS) entry which is preliminary data.</text>
</comment>
<reference evidence="1 2" key="2">
    <citation type="journal article" date="2016" name="Genome Announc.">
        <title>Draft Genome Sequence of Zhouia amylolytica AD3, Isolated from Tidal Flat Sediment.</title>
        <authorList>
            <person name="Jia B."/>
            <person name="Jin H.M."/>
            <person name="Lee H.J."/>
            <person name="Jeon C.O."/>
        </authorList>
    </citation>
    <scope>NUCLEOTIDE SEQUENCE [LARGE SCALE GENOMIC DNA]</scope>
    <source>
        <strain evidence="1 2">AD3</strain>
    </source>
</reference>
<dbReference type="AlphaFoldDB" id="W2UJD3"/>
<reference evidence="2" key="1">
    <citation type="submission" date="2013-11" db="EMBL/GenBank/DDBJ databases">
        <title>Draft genome sequence from a member of Zhouia, isolated tidal flat.</title>
        <authorList>
            <person name="Jin H."/>
            <person name="Jeon C.O."/>
        </authorList>
    </citation>
    <scope>NUCLEOTIDE SEQUENCE [LARGE SCALE GENOMIC DNA]</scope>
    <source>
        <strain evidence="2">AD3</strain>
    </source>
</reference>
<protein>
    <submittedName>
        <fullName evidence="1">Uncharacterized protein</fullName>
    </submittedName>
</protein>
<evidence type="ECO:0000313" key="1">
    <source>
        <dbReference type="EMBL" id="ETN94123.1"/>
    </source>
</evidence>
<evidence type="ECO:0000313" key="2">
    <source>
        <dbReference type="Proteomes" id="UP000018850"/>
    </source>
</evidence>
<name>W2UJD3_9FLAO</name>
<organism evidence="1 2">
    <name type="scientific">Zhouia amylolytica AD3</name>
    <dbReference type="NCBI Taxonomy" id="1286632"/>
    <lineage>
        <taxon>Bacteria</taxon>
        <taxon>Pseudomonadati</taxon>
        <taxon>Bacteroidota</taxon>
        <taxon>Flavobacteriia</taxon>
        <taxon>Flavobacteriales</taxon>
        <taxon>Flavobacteriaceae</taxon>
        <taxon>Zhouia</taxon>
    </lineage>
</organism>
<dbReference type="EMBL" id="AYXY01000026">
    <property type="protein sequence ID" value="ETN94123.1"/>
    <property type="molecule type" value="Genomic_DNA"/>
</dbReference>
<sequence>MLHGFYGFLVKKLEWGNLMVFIHSHQNAPLKTFKANNSCIYE</sequence>
<accession>W2UJD3</accession>
<dbReference type="Proteomes" id="UP000018850">
    <property type="component" value="Unassembled WGS sequence"/>
</dbReference>